<comment type="function">
    <text evidence="4">Exhibits 3'-exonuclease activities and apurinic/apyrimidinic (AP) endonuclease (in vitro). Show preferential AP endonuclease activity on double-stranded DNA substrates and 3'- exonuclease activity on single-stranded DNA.</text>
</comment>
<proteinExistence type="inferred from homology"/>
<feature type="binding site" evidence="5">
    <location>
        <position position="97"/>
    </location>
    <ligand>
        <name>a divalent metal cation</name>
        <dbReference type="ChEBI" id="CHEBI:60240"/>
        <label>1</label>
    </ligand>
</feature>
<feature type="non-terminal residue" evidence="6">
    <location>
        <position position="1"/>
    </location>
</feature>
<protein>
    <submittedName>
        <fullName evidence="6">Uncharacterized protein</fullName>
    </submittedName>
</protein>
<dbReference type="Gene3D" id="3.20.20.140">
    <property type="entry name" value="Metal-dependent hydrolases"/>
    <property type="match status" value="1"/>
</dbReference>
<dbReference type="PANTHER" id="PTHR46317:SF1">
    <property type="entry name" value="HYDROLASE, TATD FAMILY"/>
    <property type="match status" value="1"/>
</dbReference>
<keyword evidence="7" id="KW-1185">Reference proteome</keyword>
<accession>A0AAV5SIK6</accession>
<dbReference type="PIRSF" id="PIRSF005902">
    <property type="entry name" value="DNase_TatD"/>
    <property type="match status" value="1"/>
</dbReference>
<reference evidence="6" key="1">
    <citation type="submission" date="2023-10" db="EMBL/GenBank/DDBJ databases">
        <title>Genome assembly of Pristionchus species.</title>
        <authorList>
            <person name="Yoshida K."/>
            <person name="Sommer R.J."/>
        </authorList>
    </citation>
    <scope>NUCLEOTIDE SEQUENCE</scope>
    <source>
        <strain evidence="6">RS0144</strain>
    </source>
</reference>
<evidence type="ECO:0000256" key="4">
    <source>
        <dbReference type="ARBA" id="ARBA00093287"/>
    </source>
</evidence>
<evidence type="ECO:0000313" key="7">
    <source>
        <dbReference type="Proteomes" id="UP001432027"/>
    </source>
</evidence>
<organism evidence="6 7">
    <name type="scientific">Pristionchus entomophagus</name>
    <dbReference type="NCBI Taxonomy" id="358040"/>
    <lineage>
        <taxon>Eukaryota</taxon>
        <taxon>Metazoa</taxon>
        <taxon>Ecdysozoa</taxon>
        <taxon>Nematoda</taxon>
        <taxon>Chromadorea</taxon>
        <taxon>Rhabditida</taxon>
        <taxon>Rhabditina</taxon>
        <taxon>Diplogasteromorpha</taxon>
        <taxon>Diplogasteroidea</taxon>
        <taxon>Neodiplogasteridae</taxon>
        <taxon>Pristionchus</taxon>
    </lineage>
</organism>
<comment type="caution">
    <text evidence="6">The sequence shown here is derived from an EMBL/GenBank/DDBJ whole genome shotgun (WGS) entry which is preliminary data.</text>
</comment>
<dbReference type="AlphaFoldDB" id="A0AAV5SIK6"/>
<dbReference type="PANTHER" id="PTHR46317">
    <property type="entry name" value="HYDROLASE OF PHP SUPERFAMILY-RELATED PROTEIN"/>
    <property type="match status" value="1"/>
</dbReference>
<name>A0AAV5SIK6_9BILA</name>
<feature type="binding site" evidence="5">
    <location>
        <position position="159"/>
    </location>
    <ligand>
        <name>a divalent metal cation</name>
        <dbReference type="ChEBI" id="CHEBI:60240"/>
        <label>2</label>
    </ligand>
</feature>
<sequence length="255" mass="28596">EMIDCHCHLADNSFKEDVDQVIDRALQFGVSKLIVVCEYADQAEKVIGLSERWKGKVHSSIGVHPIQKRNKSVQMKHYDLIEPLIRKNHLQLACIGEIGLDFSPRYKLTDDHKRVQIEVLKRQLDLAKELSLPVNIHSRCASNETLSVLSSYSLPCLLHAFDGNDQSIREAIRLGYFLSLPPAFTTSIQGERIVSLSPLSQLLLESDSPALGMEKGRNEPSSVSLSAHFIARIKGISVEEVISATTQNARRLFRL</sequence>
<evidence type="ECO:0000256" key="5">
    <source>
        <dbReference type="PIRSR" id="PIRSR005902-1"/>
    </source>
</evidence>
<feature type="binding site" evidence="5">
    <location>
        <position position="8"/>
    </location>
    <ligand>
        <name>a divalent metal cation</name>
        <dbReference type="ChEBI" id="CHEBI:60240"/>
        <label>1</label>
    </ligand>
</feature>
<keyword evidence="2 5" id="KW-0479">Metal-binding</keyword>
<dbReference type="Proteomes" id="UP001432027">
    <property type="component" value="Unassembled WGS sequence"/>
</dbReference>
<dbReference type="GO" id="GO:0046872">
    <property type="term" value="F:metal ion binding"/>
    <property type="evidence" value="ECO:0007669"/>
    <property type="project" value="UniProtKB-KW"/>
</dbReference>
<dbReference type="CDD" id="cd01310">
    <property type="entry name" value="TatD_DNAse"/>
    <property type="match status" value="1"/>
</dbReference>
<dbReference type="GO" id="GO:0016788">
    <property type="term" value="F:hydrolase activity, acting on ester bonds"/>
    <property type="evidence" value="ECO:0007669"/>
    <property type="project" value="InterPro"/>
</dbReference>
<dbReference type="SUPFAM" id="SSF51556">
    <property type="entry name" value="Metallo-dependent hydrolases"/>
    <property type="match status" value="1"/>
</dbReference>
<feature type="non-terminal residue" evidence="6">
    <location>
        <position position="255"/>
    </location>
</feature>
<gene>
    <name evidence="6" type="ORF">PENTCL1PPCAC_5376</name>
</gene>
<evidence type="ECO:0000256" key="2">
    <source>
        <dbReference type="ARBA" id="ARBA00022723"/>
    </source>
</evidence>
<feature type="binding site" evidence="5">
    <location>
        <position position="6"/>
    </location>
    <ligand>
        <name>a divalent metal cation</name>
        <dbReference type="ChEBI" id="CHEBI:60240"/>
        <label>1</label>
    </ligand>
</feature>
<dbReference type="InterPro" id="IPR032466">
    <property type="entry name" value="Metal_Hydrolase"/>
</dbReference>
<feature type="binding site" evidence="5">
    <location>
        <position position="207"/>
    </location>
    <ligand>
        <name>a divalent metal cation</name>
        <dbReference type="ChEBI" id="CHEBI:60240"/>
        <label>1</label>
    </ligand>
</feature>
<keyword evidence="3" id="KW-0378">Hydrolase</keyword>
<feature type="binding site" evidence="5">
    <location>
        <position position="137"/>
    </location>
    <ligand>
        <name>a divalent metal cation</name>
        <dbReference type="ChEBI" id="CHEBI:60240"/>
        <label>2</label>
    </ligand>
</feature>
<evidence type="ECO:0000256" key="1">
    <source>
        <dbReference type="ARBA" id="ARBA00009275"/>
    </source>
</evidence>
<evidence type="ECO:0000256" key="3">
    <source>
        <dbReference type="ARBA" id="ARBA00022801"/>
    </source>
</evidence>
<dbReference type="InterPro" id="IPR001130">
    <property type="entry name" value="TatD-like"/>
</dbReference>
<evidence type="ECO:0000313" key="6">
    <source>
        <dbReference type="EMBL" id="GMS83201.1"/>
    </source>
</evidence>
<dbReference type="EMBL" id="BTSX01000002">
    <property type="protein sequence ID" value="GMS83201.1"/>
    <property type="molecule type" value="Genomic_DNA"/>
</dbReference>
<dbReference type="Pfam" id="PF01026">
    <property type="entry name" value="TatD_DNase"/>
    <property type="match status" value="1"/>
</dbReference>
<comment type="similarity">
    <text evidence="1">Belongs to the metallo-dependent hydrolases superfamily. TatD-type hydrolase family.</text>
</comment>